<accession>A0ABS0KYE1</accession>
<name>A0ABS0KYE1_9BACT</name>
<evidence type="ECO:0000313" key="2">
    <source>
        <dbReference type="EMBL" id="MBG8552137.1"/>
    </source>
</evidence>
<protein>
    <submittedName>
        <fullName evidence="2">Uncharacterized protein</fullName>
    </submittedName>
</protein>
<comment type="caution">
    <text evidence="2">The sequence shown here is derived from an EMBL/GenBank/DDBJ whole genome shotgun (WGS) entry which is preliminary data.</text>
</comment>
<keyword evidence="3" id="KW-1185">Reference proteome</keyword>
<keyword evidence="1" id="KW-0732">Signal</keyword>
<feature type="chain" id="PRO_5046227942" evidence="1">
    <location>
        <begin position="21"/>
        <end position="149"/>
    </location>
</feature>
<organism evidence="2 3">
    <name type="scientific">Hymenobacter guriensis</name>
    <dbReference type="NCBI Taxonomy" id="2793065"/>
    <lineage>
        <taxon>Bacteria</taxon>
        <taxon>Pseudomonadati</taxon>
        <taxon>Bacteroidota</taxon>
        <taxon>Cytophagia</taxon>
        <taxon>Cytophagales</taxon>
        <taxon>Hymenobacteraceae</taxon>
        <taxon>Hymenobacter</taxon>
    </lineage>
</organism>
<evidence type="ECO:0000313" key="3">
    <source>
        <dbReference type="Proteomes" id="UP000601099"/>
    </source>
</evidence>
<dbReference type="Proteomes" id="UP000601099">
    <property type="component" value="Unassembled WGS sequence"/>
</dbReference>
<dbReference type="RefSeq" id="WP_196953185.1">
    <property type="nucleotide sequence ID" value="NZ_JADWYK010000001.1"/>
</dbReference>
<sequence length="149" mass="16065">MKKLYTLALALFLLSGSAMAAGSGTGQQKGLQDKEFVAPAAYSHQVSNRALQVTAYFSDVLRLSHAQAIAVQKATLAKLQQLEQAGEQPEVMPLLADDETLLALPGIAQTMHQYDAAMLRILTPGQYSAFRFLEERQPAADFLALGSAQ</sequence>
<evidence type="ECO:0000256" key="1">
    <source>
        <dbReference type="SAM" id="SignalP"/>
    </source>
</evidence>
<reference evidence="2 3" key="1">
    <citation type="submission" date="2020-11" db="EMBL/GenBank/DDBJ databases">
        <title>Hymenobacter sp.</title>
        <authorList>
            <person name="Kim M.K."/>
        </authorList>
    </citation>
    <scope>NUCLEOTIDE SEQUENCE [LARGE SCALE GENOMIC DNA]</scope>
    <source>
        <strain evidence="2 3">BT594</strain>
    </source>
</reference>
<proteinExistence type="predicted"/>
<dbReference type="EMBL" id="JADWYK010000001">
    <property type="protein sequence ID" value="MBG8552137.1"/>
    <property type="molecule type" value="Genomic_DNA"/>
</dbReference>
<gene>
    <name evidence="2" type="ORF">I5L79_01185</name>
</gene>
<feature type="signal peptide" evidence="1">
    <location>
        <begin position="1"/>
        <end position="20"/>
    </location>
</feature>